<dbReference type="GO" id="GO:0020037">
    <property type="term" value="F:heme binding"/>
    <property type="evidence" value="ECO:0007669"/>
    <property type="project" value="InterPro"/>
</dbReference>
<dbReference type="Pfam" id="PF01011">
    <property type="entry name" value="PQQ"/>
    <property type="match status" value="2"/>
</dbReference>
<dbReference type="GO" id="GO:0048038">
    <property type="term" value="F:quinone binding"/>
    <property type="evidence" value="ECO:0007669"/>
    <property type="project" value="InterPro"/>
</dbReference>
<dbReference type="RefSeq" id="WP_090704796.1">
    <property type="nucleotide sequence ID" value="NZ_FNHH01000014.1"/>
</dbReference>
<sequence>MIKFSAKKISILLSFISILIYTGCKVYPAFEKNLNLERTWSVYKADAEGTGYSVLNQINTQNVPQLELAWTHKFSDAPQGSRGGSSESNPIIIDGVMYTMSARHRVYALNASTGEQIWAFDPFNGEAGGGVGRGVTYWEEGSDKRILFTGGDNLFALNAETGIPIESFGNKGKVSMNTGMRGDPDKISVIPTSPGIVFKELLIIGNEVSELYGAEPGHIRAYNIMTGKLEWTFHTVPQPGEVGYDTWPKEAWKYVGGANNWGGMSLDEERGMVFFGTGSPTYDYYGKDRIGMNLFGNSVVALDARTGKYRWHFQTVHHDLWDYDLPAAPNLITVEHNGKKIDAVAQTSKLGYIYTFNRETGEPLFPIEERPVPPSDIPGEQAWPTQPFPLKPAPYARQSITKDDISFYTQSSYDSLVNRFNAFRYEGPFTPPSIQGTFMLPGSRGGSSWGGGSVDPEKGIIYVKSNDSPEIATMKKVVENETSNLSAFNQGKALYNTYCVSCHMPDKNGDEQGNPSLLAIETRMSREDALNKIKRGGGKMPSFASVIAGKEEAIISFLFEKESTVRPSREQSFLKEIQENESANKAGINTPQEDKYLNLTAYGQFTDNQRRPGIKPPWGQLHAINLNTGEYEWSITLGNQPEGQTPGGPETGASGSAGPLVTRGELLFIGSTRDRKFRAFDQKTGKKLWETTLPGIANANPSTYWSKGKQYIAISISGDAANPAGYVLSFALPGK</sequence>
<reference evidence="12" key="1">
    <citation type="submission" date="2016-10" db="EMBL/GenBank/DDBJ databases">
        <authorList>
            <person name="Varghese N."/>
            <person name="Submissions S."/>
        </authorList>
    </citation>
    <scope>NUCLEOTIDE SEQUENCE [LARGE SCALE GENOMIC DNA]</scope>
    <source>
        <strain evidence="12">DSM 24536</strain>
    </source>
</reference>
<gene>
    <name evidence="11" type="ORF">SAMN05421813_11428</name>
</gene>
<dbReference type="SUPFAM" id="SSF46626">
    <property type="entry name" value="Cytochrome c"/>
    <property type="match status" value="1"/>
</dbReference>
<dbReference type="GO" id="GO:0016020">
    <property type="term" value="C:membrane"/>
    <property type="evidence" value="ECO:0007669"/>
    <property type="project" value="InterPro"/>
</dbReference>
<protein>
    <submittedName>
        <fullName evidence="11">Quinoprotein glucose dehydrogenase</fullName>
    </submittedName>
</protein>
<dbReference type="Gene3D" id="1.10.760.10">
    <property type="entry name" value="Cytochrome c-like domain"/>
    <property type="match status" value="1"/>
</dbReference>
<dbReference type="OrthoDB" id="9794322at2"/>
<keyword evidence="6" id="KW-0560">Oxidoreductase</keyword>
<evidence type="ECO:0000256" key="2">
    <source>
        <dbReference type="ARBA" id="ARBA00008156"/>
    </source>
</evidence>
<dbReference type="PROSITE" id="PS51007">
    <property type="entry name" value="CYTC"/>
    <property type="match status" value="1"/>
</dbReference>
<dbReference type="SMART" id="SM00564">
    <property type="entry name" value="PQQ"/>
    <property type="match status" value="5"/>
</dbReference>
<accession>A0A1G9TTC1</accession>
<feature type="region of interest" description="Disordered" evidence="9">
    <location>
        <begin position="636"/>
        <end position="659"/>
    </location>
</feature>
<keyword evidence="3 8" id="KW-0349">Heme</keyword>
<evidence type="ECO:0000256" key="9">
    <source>
        <dbReference type="SAM" id="MobiDB-lite"/>
    </source>
</evidence>
<dbReference type="InterPro" id="IPR002372">
    <property type="entry name" value="PQQ_rpt_dom"/>
</dbReference>
<comment type="cofactor">
    <cofactor evidence="1">
        <name>pyrroloquinoline quinone</name>
        <dbReference type="ChEBI" id="CHEBI:58442"/>
    </cofactor>
</comment>
<evidence type="ECO:0000256" key="1">
    <source>
        <dbReference type="ARBA" id="ARBA00001931"/>
    </source>
</evidence>
<dbReference type="EMBL" id="FNHH01000014">
    <property type="protein sequence ID" value="SDM50993.1"/>
    <property type="molecule type" value="Genomic_DNA"/>
</dbReference>
<keyword evidence="5" id="KW-0732">Signal</keyword>
<keyword evidence="7 8" id="KW-0408">Iron</keyword>
<dbReference type="Gene3D" id="2.140.10.10">
    <property type="entry name" value="Quinoprotein alcohol dehydrogenase-like superfamily"/>
    <property type="match status" value="2"/>
</dbReference>
<evidence type="ECO:0000256" key="5">
    <source>
        <dbReference type="ARBA" id="ARBA00022729"/>
    </source>
</evidence>
<evidence type="ECO:0000256" key="8">
    <source>
        <dbReference type="PROSITE-ProRule" id="PRU00433"/>
    </source>
</evidence>
<dbReference type="InterPro" id="IPR009056">
    <property type="entry name" value="Cyt_c-like_dom"/>
</dbReference>
<dbReference type="InterPro" id="IPR036909">
    <property type="entry name" value="Cyt_c-like_dom_sf"/>
</dbReference>
<dbReference type="InterPro" id="IPR017511">
    <property type="entry name" value="PQQ_mDH"/>
</dbReference>
<dbReference type="Pfam" id="PF13442">
    <property type="entry name" value="Cytochrome_CBB3"/>
    <property type="match status" value="1"/>
</dbReference>
<evidence type="ECO:0000313" key="12">
    <source>
        <dbReference type="Proteomes" id="UP000199226"/>
    </source>
</evidence>
<organism evidence="11 12">
    <name type="scientific">Daejeonella rubra</name>
    <dbReference type="NCBI Taxonomy" id="990371"/>
    <lineage>
        <taxon>Bacteria</taxon>
        <taxon>Pseudomonadati</taxon>
        <taxon>Bacteroidota</taxon>
        <taxon>Sphingobacteriia</taxon>
        <taxon>Sphingobacteriales</taxon>
        <taxon>Sphingobacteriaceae</taxon>
        <taxon>Daejeonella</taxon>
    </lineage>
</organism>
<evidence type="ECO:0000313" key="11">
    <source>
        <dbReference type="EMBL" id="SDM50993.1"/>
    </source>
</evidence>
<dbReference type="InterPro" id="IPR011047">
    <property type="entry name" value="Quinoprotein_ADH-like_sf"/>
</dbReference>
<name>A0A1G9TTC1_9SPHI</name>
<proteinExistence type="inferred from homology"/>
<dbReference type="InterPro" id="IPR018391">
    <property type="entry name" value="PQQ_b-propeller_rpt"/>
</dbReference>
<dbReference type="GO" id="GO:0016614">
    <property type="term" value="F:oxidoreductase activity, acting on CH-OH group of donors"/>
    <property type="evidence" value="ECO:0007669"/>
    <property type="project" value="InterPro"/>
</dbReference>
<evidence type="ECO:0000256" key="4">
    <source>
        <dbReference type="ARBA" id="ARBA00022723"/>
    </source>
</evidence>
<dbReference type="PANTHER" id="PTHR32303">
    <property type="entry name" value="QUINOPROTEIN ALCOHOL DEHYDROGENASE (CYTOCHROME C)"/>
    <property type="match status" value="1"/>
</dbReference>
<dbReference type="STRING" id="990371.SAMN05421813_11428"/>
<dbReference type="Proteomes" id="UP000199226">
    <property type="component" value="Unassembled WGS sequence"/>
</dbReference>
<evidence type="ECO:0000256" key="7">
    <source>
        <dbReference type="ARBA" id="ARBA00023004"/>
    </source>
</evidence>
<evidence type="ECO:0000256" key="3">
    <source>
        <dbReference type="ARBA" id="ARBA00022617"/>
    </source>
</evidence>
<keyword evidence="12" id="KW-1185">Reference proteome</keyword>
<dbReference type="SUPFAM" id="SSF50998">
    <property type="entry name" value="Quinoprotein alcohol dehydrogenase-like"/>
    <property type="match status" value="1"/>
</dbReference>
<dbReference type="CDD" id="cd10280">
    <property type="entry name" value="PQQ_mGDH"/>
    <property type="match status" value="1"/>
</dbReference>
<dbReference type="GO" id="GO:0009055">
    <property type="term" value="F:electron transfer activity"/>
    <property type="evidence" value="ECO:0007669"/>
    <property type="project" value="InterPro"/>
</dbReference>
<dbReference type="GO" id="GO:0046872">
    <property type="term" value="F:metal ion binding"/>
    <property type="evidence" value="ECO:0007669"/>
    <property type="project" value="UniProtKB-KW"/>
</dbReference>
<dbReference type="PANTHER" id="PTHR32303:SF4">
    <property type="entry name" value="QUINOPROTEIN GLUCOSE DEHYDROGENASE"/>
    <property type="match status" value="1"/>
</dbReference>
<feature type="domain" description="Cytochrome c" evidence="10">
    <location>
        <begin position="486"/>
        <end position="563"/>
    </location>
</feature>
<keyword evidence="4 8" id="KW-0479">Metal-binding</keyword>
<evidence type="ECO:0000256" key="6">
    <source>
        <dbReference type="ARBA" id="ARBA00023002"/>
    </source>
</evidence>
<evidence type="ECO:0000259" key="10">
    <source>
        <dbReference type="PROSITE" id="PS51007"/>
    </source>
</evidence>
<comment type="similarity">
    <text evidence="2">Belongs to the bacterial PQQ dehydrogenase family.</text>
</comment>
<dbReference type="AlphaFoldDB" id="A0A1G9TTC1"/>